<dbReference type="EMBL" id="AZHX01001683">
    <property type="protein sequence ID" value="ETX00902.1"/>
    <property type="molecule type" value="Genomic_DNA"/>
</dbReference>
<dbReference type="Gene3D" id="3.40.190.10">
    <property type="entry name" value="Periplasmic binding protein-like II"/>
    <property type="match status" value="2"/>
</dbReference>
<proteinExistence type="inferred from homology"/>
<dbReference type="AlphaFoldDB" id="W4LU06"/>
<comment type="similarity">
    <text evidence="1">Belongs to the bacterial solute-binding protein 1 family.</text>
</comment>
<dbReference type="Pfam" id="PF13343">
    <property type="entry name" value="SBP_bac_6"/>
    <property type="match status" value="1"/>
</dbReference>
<evidence type="ECO:0000256" key="3">
    <source>
        <dbReference type="PIRSR" id="PIRSR002825-1"/>
    </source>
</evidence>
<evidence type="ECO:0000313" key="5">
    <source>
        <dbReference type="EMBL" id="ETX00902.1"/>
    </source>
</evidence>
<evidence type="ECO:0000256" key="1">
    <source>
        <dbReference type="ARBA" id="ARBA00008520"/>
    </source>
</evidence>
<name>W4LU06_9BACT</name>
<comment type="caution">
    <text evidence="5">The sequence shown here is derived from an EMBL/GenBank/DDBJ whole genome shotgun (WGS) entry which is preliminary data.</text>
</comment>
<keyword evidence="6" id="KW-1185">Reference proteome</keyword>
<dbReference type="GO" id="GO:0030288">
    <property type="term" value="C:outer membrane-bounded periplasmic space"/>
    <property type="evidence" value="ECO:0007669"/>
    <property type="project" value="TreeGrafter"/>
</dbReference>
<protein>
    <submittedName>
        <fullName evidence="5">Iron ABC transporter substrate-binding protein</fullName>
    </submittedName>
</protein>
<keyword evidence="3" id="KW-0408">Iron</keyword>
<feature type="binding site" evidence="3">
    <location>
        <position position="220"/>
    </location>
    <ligand>
        <name>Fe cation</name>
        <dbReference type="ChEBI" id="CHEBI:24875"/>
    </ligand>
</feature>
<feature type="binding site" evidence="3">
    <location>
        <position position="219"/>
    </location>
    <ligand>
        <name>Fe cation</name>
        <dbReference type="ChEBI" id="CHEBI:24875"/>
    </ligand>
</feature>
<feature type="chain" id="PRO_5004846033" evidence="4">
    <location>
        <begin position="24"/>
        <end position="338"/>
    </location>
</feature>
<keyword evidence="2 4" id="KW-0732">Signal</keyword>
<evidence type="ECO:0000313" key="6">
    <source>
        <dbReference type="Proteomes" id="UP000019140"/>
    </source>
</evidence>
<dbReference type="CDD" id="cd13542">
    <property type="entry name" value="PBP2_FutA1_ilke"/>
    <property type="match status" value="1"/>
</dbReference>
<dbReference type="GO" id="GO:0046872">
    <property type="term" value="F:metal ion binding"/>
    <property type="evidence" value="ECO:0007669"/>
    <property type="project" value="UniProtKB-KW"/>
</dbReference>
<gene>
    <name evidence="5" type="ORF">ETSY2_38245</name>
</gene>
<dbReference type="PANTHER" id="PTHR30006">
    <property type="entry name" value="THIAMINE-BINDING PERIPLASMIC PROTEIN-RELATED"/>
    <property type="match status" value="1"/>
</dbReference>
<organism evidence="5 6">
    <name type="scientific">Candidatus Entotheonella gemina</name>
    <dbReference type="NCBI Taxonomy" id="1429439"/>
    <lineage>
        <taxon>Bacteria</taxon>
        <taxon>Pseudomonadati</taxon>
        <taxon>Nitrospinota/Tectimicrobiota group</taxon>
        <taxon>Candidatus Tectimicrobiota</taxon>
        <taxon>Candidatus Entotheonellia</taxon>
        <taxon>Candidatus Entotheonellales</taxon>
        <taxon>Candidatus Entotheonellaceae</taxon>
        <taxon>Candidatus Entotheonella</taxon>
    </lineage>
</organism>
<dbReference type="PATRIC" id="fig|1429439.4.peg.6446"/>
<keyword evidence="3" id="KW-0479">Metal-binding</keyword>
<sequence length="338" mass="37295">MGSKVVVAGAFMVLLISSSLAVAAEVNVYSYRQPFLIKPLFDAFTKETGIRVNTVYARKGLVQRLKNEGLNSRADLIFTVDIGRLSDAVSAEVTQEVNSDILDANIPASYRSNKSHWFGLTSRARVIAASKERVKEGEISTYEQLADPKWKGRICTRSGKHPYMVALTASMIAHHGEAKAKAWLSGLKANLARKPQGNDRAQAKAIKEGQCDLAVMNHYYMAQMMRDEKQSAWADAIFLVFPNQSDRGTHLNVSGMALTKSAPNKAHAIKLMEFLSGDLAQRMYAEENSEYPLKPGVPWSGLLASWGKFKADTVALDQVAKYRADAIKMADEVQYDAN</sequence>
<dbReference type="HOGENOM" id="CLU_026974_2_1_7"/>
<dbReference type="SUPFAM" id="SSF53850">
    <property type="entry name" value="Periplasmic binding protein-like II"/>
    <property type="match status" value="1"/>
</dbReference>
<evidence type="ECO:0000256" key="4">
    <source>
        <dbReference type="SAM" id="SignalP"/>
    </source>
</evidence>
<accession>W4LU06</accession>
<evidence type="ECO:0000256" key="2">
    <source>
        <dbReference type="ARBA" id="ARBA00022729"/>
    </source>
</evidence>
<dbReference type="PANTHER" id="PTHR30006:SF15">
    <property type="entry name" value="IRON-UTILIZATION PERIPLASMIC PROTEIN"/>
    <property type="match status" value="1"/>
</dbReference>
<reference evidence="5 6" key="1">
    <citation type="journal article" date="2014" name="Nature">
        <title>An environmental bacterial taxon with a large and distinct metabolic repertoire.</title>
        <authorList>
            <person name="Wilson M.C."/>
            <person name="Mori T."/>
            <person name="Ruckert C."/>
            <person name="Uria A.R."/>
            <person name="Helf M.J."/>
            <person name="Takada K."/>
            <person name="Gernert C."/>
            <person name="Steffens U.A."/>
            <person name="Heycke N."/>
            <person name="Schmitt S."/>
            <person name="Rinke C."/>
            <person name="Helfrich E.J."/>
            <person name="Brachmann A.O."/>
            <person name="Gurgui C."/>
            <person name="Wakimoto T."/>
            <person name="Kracht M."/>
            <person name="Crusemann M."/>
            <person name="Hentschel U."/>
            <person name="Abe I."/>
            <person name="Matsunaga S."/>
            <person name="Kalinowski J."/>
            <person name="Takeyama H."/>
            <person name="Piel J."/>
        </authorList>
    </citation>
    <scope>NUCLEOTIDE SEQUENCE [LARGE SCALE GENOMIC DNA]</scope>
    <source>
        <strain evidence="6">TSY2</strain>
    </source>
</reference>
<dbReference type="Proteomes" id="UP000019140">
    <property type="component" value="Unassembled WGS sequence"/>
</dbReference>
<dbReference type="PIRSF" id="PIRSF002825">
    <property type="entry name" value="CfbpA"/>
    <property type="match status" value="1"/>
</dbReference>
<feature type="signal peptide" evidence="4">
    <location>
        <begin position="1"/>
        <end position="23"/>
    </location>
</feature>
<dbReference type="InterPro" id="IPR026045">
    <property type="entry name" value="Ferric-bd"/>
</dbReference>